<reference evidence="1" key="1">
    <citation type="submission" date="2014-11" db="EMBL/GenBank/DDBJ databases">
        <authorList>
            <person name="Amaro Gonzalez C."/>
        </authorList>
    </citation>
    <scope>NUCLEOTIDE SEQUENCE</scope>
</reference>
<protein>
    <submittedName>
        <fullName evidence="1">Uncharacterized protein</fullName>
    </submittedName>
</protein>
<reference evidence="1" key="2">
    <citation type="journal article" date="2015" name="Fish Shellfish Immunol.">
        <title>Early steps in the European eel (Anguilla anguilla)-Vibrio vulnificus interaction in the gills: Role of the RtxA13 toxin.</title>
        <authorList>
            <person name="Callol A."/>
            <person name="Pajuelo D."/>
            <person name="Ebbesson L."/>
            <person name="Teles M."/>
            <person name="MacKenzie S."/>
            <person name="Amaro C."/>
        </authorList>
    </citation>
    <scope>NUCLEOTIDE SEQUENCE</scope>
</reference>
<evidence type="ECO:0000313" key="1">
    <source>
        <dbReference type="EMBL" id="JAI05688.1"/>
    </source>
</evidence>
<dbReference type="AlphaFoldDB" id="A0A0E9XSF1"/>
<proteinExistence type="predicted"/>
<dbReference type="EMBL" id="GBXM01002890">
    <property type="protein sequence ID" value="JAI05688.1"/>
    <property type="molecule type" value="Transcribed_RNA"/>
</dbReference>
<organism evidence="1">
    <name type="scientific">Anguilla anguilla</name>
    <name type="common">European freshwater eel</name>
    <name type="synonym">Muraena anguilla</name>
    <dbReference type="NCBI Taxonomy" id="7936"/>
    <lineage>
        <taxon>Eukaryota</taxon>
        <taxon>Metazoa</taxon>
        <taxon>Chordata</taxon>
        <taxon>Craniata</taxon>
        <taxon>Vertebrata</taxon>
        <taxon>Euteleostomi</taxon>
        <taxon>Actinopterygii</taxon>
        <taxon>Neopterygii</taxon>
        <taxon>Teleostei</taxon>
        <taxon>Anguilliformes</taxon>
        <taxon>Anguillidae</taxon>
        <taxon>Anguilla</taxon>
    </lineage>
</organism>
<accession>A0A0E9XSF1</accession>
<name>A0A0E9XSF1_ANGAN</name>
<sequence length="43" mass="5055">MTENNYVSLSKTTTHMVIETKHTCKTCTKGHLSEEYFSLYHFL</sequence>